<evidence type="ECO:0000259" key="8">
    <source>
        <dbReference type="Pfam" id="PF00361"/>
    </source>
</evidence>
<protein>
    <submittedName>
        <fullName evidence="9">NADH dehydrogenase subunit M</fullName>
    </submittedName>
</protein>
<keyword evidence="4 7" id="KW-1133">Transmembrane helix</keyword>
<dbReference type="InterPro" id="IPR003918">
    <property type="entry name" value="NADH_UbQ_OxRdtase"/>
</dbReference>
<evidence type="ECO:0000256" key="5">
    <source>
        <dbReference type="ARBA" id="ARBA00023136"/>
    </source>
</evidence>
<evidence type="ECO:0000313" key="10">
    <source>
        <dbReference type="Proteomes" id="UP000186744"/>
    </source>
</evidence>
<evidence type="ECO:0000256" key="3">
    <source>
        <dbReference type="ARBA" id="ARBA00022692"/>
    </source>
</evidence>
<accession>A0A1N7PTX9</accession>
<evidence type="ECO:0000256" key="1">
    <source>
        <dbReference type="ARBA" id="ARBA00004127"/>
    </source>
</evidence>
<dbReference type="GO" id="GO:0012505">
    <property type="term" value="C:endomembrane system"/>
    <property type="evidence" value="ECO:0007669"/>
    <property type="project" value="UniProtKB-SubCell"/>
</dbReference>
<feature type="transmembrane region" description="Helical" evidence="7">
    <location>
        <begin position="337"/>
        <end position="359"/>
    </location>
</feature>
<evidence type="ECO:0000256" key="7">
    <source>
        <dbReference type="SAM" id="Phobius"/>
    </source>
</evidence>
<feature type="transmembrane region" description="Helical" evidence="7">
    <location>
        <begin position="111"/>
        <end position="130"/>
    </location>
</feature>
<dbReference type="InterPro" id="IPR010227">
    <property type="entry name" value="NADH_Q_OxRdtase_chainM/4"/>
</dbReference>
<dbReference type="GO" id="GO:0016020">
    <property type="term" value="C:membrane"/>
    <property type="evidence" value="ECO:0007669"/>
    <property type="project" value="UniProtKB-SubCell"/>
</dbReference>
<feature type="transmembrane region" description="Helical" evidence="7">
    <location>
        <begin position="413"/>
        <end position="436"/>
    </location>
</feature>
<dbReference type="GO" id="GO:0042773">
    <property type="term" value="P:ATP synthesis coupled electron transport"/>
    <property type="evidence" value="ECO:0007669"/>
    <property type="project" value="InterPro"/>
</dbReference>
<dbReference type="OrthoDB" id="9811718at2"/>
<dbReference type="GO" id="GO:0015990">
    <property type="term" value="P:electron transport coupled proton transport"/>
    <property type="evidence" value="ECO:0007669"/>
    <property type="project" value="TreeGrafter"/>
</dbReference>
<dbReference type="GO" id="GO:0003954">
    <property type="term" value="F:NADH dehydrogenase activity"/>
    <property type="evidence" value="ECO:0007669"/>
    <property type="project" value="TreeGrafter"/>
</dbReference>
<feature type="transmembrane region" description="Helical" evidence="7">
    <location>
        <begin position="241"/>
        <end position="262"/>
    </location>
</feature>
<comment type="subcellular location">
    <subcellularLocation>
        <location evidence="1">Endomembrane system</location>
        <topology evidence="1">Multi-pass membrane protein</topology>
    </subcellularLocation>
    <subcellularLocation>
        <location evidence="6">Membrane</location>
        <topology evidence="6">Multi-pass membrane protein</topology>
    </subcellularLocation>
</comment>
<keyword evidence="3 6" id="KW-0812">Transmembrane</keyword>
<dbReference type="GO" id="GO:0048039">
    <property type="term" value="F:ubiquinone binding"/>
    <property type="evidence" value="ECO:0007669"/>
    <property type="project" value="TreeGrafter"/>
</dbReference>
<dbReference type="STRING" id="373668.SAMN05421786_106191"/>
<feature type="transmembrane region" description="Helical" evidence="7">
    <location>
        <begin position="457"/>
        <end position="476"/>
    </location>
</feature>
<feature type="transmembrane region" description="Helical" evidence="7">
    <location>
        <begin position="166"/>
        <end position="188"/>
    </location>
</feature>
<keyword evidence="10" id="KW-1185">Reference proteome</keyword>
<feature type="transmembrane region" description="Helical" evidence="7">
    <location>
        <begin position="274"/>
        <end position="294"/>
    </location>
</feature>
<feature type="transmembrane region" description="Helical" evidence="7">
    <location>
        <begin position="380"/>
        <end position="401"/>
    </location>
</feature>
<gene>
    <name evidence="9" type="ORF">SAMN05421786_106191</name>
</gene>
<dbReference type="PANTHER" id="PTHR43507">
    <property type="entry name" value="NADH-UBIQUINONE OXIDOREDUCTASE CHAIN 4"/>
    <property type="match status" value="1"/>
</dbReference>
<feature type="transmembrane region" description="Helical" evidence="7">
    <location>
        <begin position="301"/>
        <end position="325"/>
    </location>
</feature>
<reference evidence="10" key="1">
    <citation type="submission" date="2017-01" db="EMBL/GenBank/DDBJ databases">
        <authorList>
            <person name="Varghese N."/>
            <person name="Submissions S."/>
        </authorList>
    </citation>
    <scope>NUCLEOTIDE SEQUENCE [LARGE SCALE GENOMIC DNA]</scope>
    <source>
        <strain evidence="10">DSM 18017</strain>
    </source>
</reference>
<comment type="similarity">
    <text evidence="2">Belongs to the complex I subunit 4 family.</text>
</comment>
<feature type="transmembrane region" description="Helical" evidence="7">
    <location>
        <begin position="136"/>
        <end position="154"/>
    </location>
</feature>
<proteinExistence type="inferred from homology"/>
<keyword evidence="5 7" id="KW-0472">Membrane</keyword>
<evidence type="ECO:0000313" key="9">
    <source>
        <dbReference type="EMBL" id="SIT14071.1"/>
    </source>
</evidence>
<dbReference type="RefSeq" id="WP_076553063.1">
    <property type="nucleotide sequence ID" value="NZ_FTOL01000006.1"/>
</dbReference>
<feature type="transmembrane region" description="Helical" evidence="7">
    <location>
        <begin position="75"/>
        <end position="99"/>
    </location>
</feature>
<dbReference type="EMBL" id="FTOL01000006">
    <property type="protein sequence ID" value="SIT14071.1"/>
    <property type="molecule type" value="Genomic_DNA"/>
</dbReference>
<evidence type="ECO:0000256" key="2">
    <source>
        <dbReference type="ARBA" id="ARBA00009025"/>
    </source>
</evidence>
<dbReference type="NCBIfam" id="TIGR01972">
    <property type="entry name" value="NDH_I_M"/>
    <property type="match status" value="1"/>
</dbReference>
<dbReference type="AlphaFoldDB" id="A0A1N7PTX9"/>
<evidence type="ECO:0000256" key="6">
    <source>
        <dbReference type="RuleBase" id="RU000320"/>
    </source>
</evidence>
<organism evidence="9 10">
    <name type="scientific">Chryseobacterium ureilyticum</name>
    <dbReference type="NCBI Taxonomy" id="373668"/>
    <lineage>
        <taxon>Bacteria</taxon>
        <taxon>Pseudomonadati</taxon>
        <taxon>Bacteroidota</taxon>
        <taxon>Flavobacteriia</taxon>
        <taxon>Flavobacteriales</taxon>
        <taxon>Weeksellaceae</taxon>
        <taxon>Chryseobacterium group</taxon>
        <taxon>Chryseobacterium</taxon>
    </lineage>
</organism>
<feature type="transmembrane region" description="Helical" evidence="7">
    <location>
        <begin position="208"/>
        <end position="229"/>
    </location>
</feature>
<dbReference type="InterPro" id="IPR001750">
    <property type="entry name" value="ND/Mrp_TM"/>
</dbReference>
<dbReference type="PANTHER" id="PTHR43507:SF1">
    <property type="entry name" value="NADH-UBIQUINONE OXIDOREDUCTASE CHAIN 4"/>
    <property type="match status" value="1"/>
</dbReference>
<dbReference type="GO" id="GO:0008137">
    <property type="term" value="F:NADH dehydrogenase (ubiquinone) activity"/>
    <property type="evidence" value="ECO:0007669"/>
    <property type="project" value="InterPro"/>
</dbReference>
<feature type="domain" description="NADH:quinone oxidoreductase/Mrp antiporter transmembrane" evidence="8">
    <location>
        <begin position="131"/>
        <end position="424"/>
    </location>
</feature>
<dbReference type="Proteomes" id="UP000186744">
    <property type="component" value="Unassembled WGS sequence"/>
</dbReference>
<dbReference type="Pfam" id="PF00361">
    <property type="entry name" value="Proton_antipo_M"/>
    <property type="match status" value="1"/>
</dbReference>
<name>A0A1N7PTX9_9FLAO</name>
<sequence>MSCLLLTLLLLPLVGSGLVFAWKSNSSKYLALGIALIQMLITFYILADFDFAPTVDSVLQHEINYPWSQFMKSSLHFGIDGMSMLLLLLTNILAPIIILSSFNESVNYRNTFYGLILLMQFGLVGVFTSLDGLLFYIFWEVTLIPIWFIAGLWGQENKRFEFTTKFFVYTFVGSLFMLAGLIYVYNHSASFALTDLYNAQLNEVQQTVVFWFIFFAFAVKLPVFPFHTWQPDTYTYSPTQGSMLLSGIMLKMAVYGVMRYLLPITPLPIAGISGQIVIILAIVGIVHGALIAIIQSDMKRIIAYSSFSHVGLMVAGIFASAVVTLRGTFNVEGAEGALVQTFAHGINVVGLFYCCDILYKRFKSRDIRQMGGLAKVAPKFAVLFLIIILGSMGVPLTNGFIGEFILLKAVYDFNGTAAVIAGLTIILAAVYLLRFYGKAMFGEGNAEVLSTAKDLSGVEFSVLASLAVFVILLGIFPQPVIDMIGSSVKFIYTAMAN</sequence>
<evidence type="ECO:0000256" key="4">
    <source>
        <dbReference type="ARBA" id="ARBA00022989"/>
    </source>
</evidence>
<dbReference type="PRINTS" id="PR01437">
    <property type="entry name" value="NUOXDRDTASE4"/>
</dbReference>